<dbReference type="InterPro" id="IPR028098">
    <property type="entry name" value="Glyco_trans_4-like_N"/>
</dbReference>
<feature type="domain" description="Glycosyl transferase family 1" evidence="3">
    <location>
        <begin position="177"/>
        <end position="325"/>
    </location>
</feature>
<evidence type="ECO:0000259" key="3">
    <source>
        <dbReference type="Pfam" id="PF00534"/>
    </source>
</evidence>
<dbReference type="EMBL" id="CADCSY010000079">
    <property type="protein sequence ID" value="CAA9241396.1"/>
    <property type="molecule type" value="Genomic_DNA"/>
</dbReference>
<accession>A0A6J4I484</accession>
<dbReference type="Pfam" id="PF13439">
    <property type="entry name" value="Glyco_transf_4"/>
    <property type="match status" value="1"/>
</dbReference>
<dbReference type="PANTHER" id="PTHR45947">
    <property type="entry name" value="SULFOQUINOVOSYL TRANSFERASE SQD2"/>
    <property type="match status" value="1"/>
</dbReference>
<reference evidence="5" key="1">
    <citation type="submission" date="2020-02" db="EMBL/GenBank/DDBJ databases">
        <authorList>
            <person name="Meier V. D."/>
        </authorList>
    </citation>
    <scope>NUCLEOTIDE SEQUENCE</scope>
    <source>
        <strain evidence="5">AVDCRST_MAG20</strain>
    </source>
</reference>
<dbReference type="AlphaFoldDB" id="A0A6J4I484"/>
<name>A0A6J4I484_9ACTN</name>
<dbReference type="Gene3D" id="3.40.50.2000">
    <property type="entry name" value="Glycogen Phosphorylase B"/>
    <property type="match status" value="2"/>
</dbReference>
<dbReference type="PANTHER" id="PTHR45947:SF3">
    <property type="entry name" value="SULFOQUINOVOSYL TRANSFERASE SQD2"/>
    <property type="match status" value="1"/>
</dbReference>
<evidence type="ECO:0000259" key="4">
    <source>
        <dbReference type="Pfam" id="PF13439"/>
    </source>
</evidence>
<sequence>MSGASPRVLLLLGPSTGGIRAHVGALAAALEERGWEVATAGPTDVLDGVRRLDHVVPVPSGLAPAQVLRGRLSLRKVAPAYDLVHAHGLKAGWVTVLAALQQPLVVSVHNLVLDDVAGRAARLLRVLETSLVGRADATIAVSAEVARRFTGARGAGRTTTVPPLGPAPAVQVPRAAVRAALGVPEGGHLVVTAARLHPQKGLGDLVLAADLLRQRVPGLRWVVFGEGPQRAELEDLVAARGLAEVVVLAGGRPSVADELAAADAVAVTSHWESGPLVVLEALALGRPVVATAVGLVPDVVGPAAGRVVPVGDAEAMAGAPAEVLAAPSGAGSGRPGVDRYGPDRLVPPIEAVYREVLDRR</sequence>
<evidence type="ECO:0000256" key="2">
    <source>
        <dbReference type="ARBA" id="ARBA00022679"/>
    </source>
</evidence>
<dbReference type="SUPFAM" id="SSF53756">
    <property type="entry name" value="UDP-Glycosyltransferase/glycogen phosphorylase"/>
    <property type="match status" value="1"/>
</dbReference>
<dbReference type="CDD" id="cd03801">
    <property type="entry name" value="GT4_PimA-like"/>
    <property type="match status" value="1"/>
</dbReference>
<feature type="domain" description="Glycosyltransferase subfamily 4-like N-terminal" evidence="4">
    <location>
        <begin position="17"/>
        <end position="163"/>
    </location>
</feature>
<evidence type="ECO:0000313" key="5">
    <source>
        <dbReference type="EMBL" id="CAA9241396.1"/>
    </source>
</evidence>
<protein>
    <recommendedName>
        <fullName evidence="6">Glycosyltransferase subfamily 4-like N-terminal domain-containing protein</fullName>
    </recommendedName>
</protein>
<keyword evidence="1" id="KW-0328">Glycosyltransferase</keyword>
<dbReference type="Pfam" id="PF00534">
    <property type="entry name" value="Glycos_transf_1"/>
    <property type="match status" value="1"/>
</dbReference>
<evidence type="ECO:0008006" key="6">
    <source>
        <dbReference type="Google" id="ProtNLM"/>
    </source>
</evidence>
<keyword evidence="2" id="KW-0808">Transferase</keyword>
<gene>
    <name evidence="5" type="ORF">AVDCRST_MAG20-1743</name>
</gene>
<dbReference type="InterPro" id="IPR001296">
    <property type="entry name" value="Glyco_trans_1"/>
</dbReference>
<organism evidence="5">
    <name type="scientific">uncultured Acidimicrobiales bacterium</name>
    <dbReference type="NCBI Taxonomy" id="310071"/>
    <lineage>
        <taxon>Bacteria</taxon>
        <taxon>Bacillati</taxon>
        <taxon>Actinomycetota</taxon>
        <taxon>Acidimicrobiia</taxon>
        <taxon>Acidimicrobiales</taxon>
        <taxon>environmental samples</taxon>
    </lineage>
</organism>
<dbReference type="InterPro" id="IPR050194">
    <property type="entry name" value="Glycosyltransferase_grp1"/>
</dbReference>
<evidence type="ECO:0000256" key="1">
    <source>
        <dbReference type="ARBA" id="ARBA00022676"/>
    </source>
</evidence>
<proteinExistence type="predicted"/>
<dbReference type="GO" id="GO:1901137">
    <property type="term" value="P:carbohydrate derivative biosynthetic process"/>
    <property type="evidence" value="ECO:0007669"/>
    <property type="project" value="UniProtKB-ARBA"/>
</dbReference>
<dbReference type="GO" id="GO:0016758">
    <property type="term" value="F:hexosyltransferase activity"/>
    <property type="evidence" value="ECO:0007669"/>
    <property type="project" value="TreeGrafter"/>
</dbReference>